<evidence type="ECO:0000256" key="2">
    <source>
        <dbReference type="ARBA" id="ARBA00022917"/>
    </source>
</evidence>
<evidence type="ECO:0000259" key="3">
    <source>
        <dbReference type="Pfam" id="PF01765"/>
    </source>
</evidence>
<dbReference type="InterPro" id="IPR036191">
    <property type="entry name" value="RRF_sf"/>
</dbReference>
<dbReference type="InterPro" id="IPR002661">
    <property type="entry name" value="Ribosome_recyc_fac"/>
</dbReference>
<comment type="similarity">
    <text evidence="1">Belongs to the RRF family.</text>
</comment>
<sequence>MRDLLAKLQSAKDFLLSELSSIRAGRARISLIENILVEAYPGSPRLTLKELATLSVLDAQTLLVSPWDKTVVSKISLAISASDLGLNPVVDKDVIKVPVPAPTQERREEFAKLVGKKVEEAKISARTIRQDAMRSLDEQKENGKISEDEYFRSRDEVESKVRKITLELESIGKAKKEEVMGI</sequence>
<keyword evidence="2" id="KW-0648">Protein biosynthesis</keyword>
<dbReference type="PANTHER" id="PTHR20982">
    <property type="entry name" value="RIBOSOME RECYCLING FACTOR"/>
    <property type="match status" value="1"/>
</dbReference>
<accession>A0A2G9XCQ2</accession>
<feature type="domain" description="Ribosome recycling factor" evidence="3">
    <location>
        <begin position="17"/>
        <end position="180"/>
    </location>
</feature>
<dbReference type="PANTHER" id="PTHR20982:SF3">
    <property type="entry name" value="MITOCHONDRIAL RIBOSOME RECYCLING FACTOR PSEUDO 1"/>
    <property type="match status" value="1"/>
</dbReference>
<comment type="caution">
    <text evidence="4">The sequence shown here is derived from an EMBL/GenBank/DDBJ whole genome shotgun (WGS) entry which is preliminary data.</text>
</comment>
<dbReference type="Gene3D" id="3.30.1360.40">
    <property type="match status" value="1"/>
</dbReference>
<evidence type="ECO:0000313" key="4">
    <source>
        <dbReference type="EMBL" id="PIP04742.1"/>
    </source>
</evidence>
<organism evidence="4 5">
    <name type="scientific">candidate division WWE3 bacterium CG23_combo_of_CG06-09_8_20_14_all_40_14</name>
    <dbReference type="NCBI Taxonomy" id="1975095"/>
    <lineage>
        <taxon>Bacteria</taxon>
        <taxon>Katanobacteria</taxon>
    </lineage>
</organism>
<dbReference type="FunFam" id="3.30.1360.40:FF:000001">
    <property type="entry name" value="Ribosome-recycling factor"/>
    <property type="match status" value="1"/>
</dbReference>
<dbReference type="AlphaFoldDB" id="A0A2G9XCQ2"/>
<dbReference type="SUPFAM" id="SSF55194">
    <property type="entry name" value="Ribosome recycling factor, RRF"/>
    <property type="match status" value="1"/>
</dbReference>
<dbReference type="Proteomes" id="UP000231388">
    <property type="component" value="Unassembled WGS sequence"/>
</dbReference>
<evidence type="ECO:0000256" key="1">
    <source>
        <dbReference type="ARBA" id="ARBA00005912"/>
    </source>
</evidence>
<dbReference type="GO" id="GO:0043023">
    <property type="term" value="F:ribosomal large subunit binding"/>
    <property type="evidence" value="ECO:0007669"/>
    <property type="project" value="TreeGrafter"/>
</dbReference>
<dbReference type="EMBL" id="PCQY01000011">
    <property type="protein sequence ID" value="PIP04742.1"/>
    <property type="molecule type" value="Genomic_DNA"/>
</dbReference>
<dbReference type="Pfam" id="PF01765">
    <property type="entry name" value="RRF"/>
    <property type="match status" value="1"/>
</dbReference>
<dbReference type="GO" id="GO:0006412">
    <property type="term" value="P:translation"/>
    <property type="evidence" value="ECO:0007669"/>
    <property type="project" value="UniProtKB-KW"/>
</dbReference>
<gene>
    <name evidence="4" type="ORF">COX53_00860</name>
</gene>
<protein>
    <submittedName>
        <fullName evidence="4">Ribosome recycling factor</fullName>
    </submittedName>
</protein>
<name>A0A2G9XCQ2_UNCKA</name>
<evidence type="ECO:0000313" key="5">
    <source>
        <dbReference type="Proteomes" id="UP000231388"/>
    </source>
</evidence>
<reference evidence="4 5" key="1">
    <citation type="submission" date="2017-09" db="EMBL/GenBank/DDBJ databases">
        <title>Depth-based differentiation of microbial function through sediment-hosted aquifers and enrichment of novel symbionts in the deep terrestrial subsurface.</title>
        <authorList>
            <person name="Probst A.J."/>
            <person name="Ladd B."/>
            <person name="Jarett J.K."/>
            <person name="Geller-Mcgrath D.E."/>
            <person name="Sieber C.M."/>
            <person name="Emerson J.B."/>
            <person name="Anantharaman K."/>
            <person name="Thomas B.C."/>
            <person name="Malmstrom R."/>
            <person name="Stieglmeier M."/>
            <person name="Klingl A."/>
            <person name="Woyke T."/>
            <person name="Ryan C.M."/>
            <person name="Banfield J.F."/>
        </authorList>
    </citation>
    <scope>NUCLEOTIDE SEQUENCE [LARGE SCALE GENOMIC DNA]</scope>
    <source>
        <strain evidence="4">CG23_combo_of_CG06-09_8_20_14_all_40_14</strain>
    </source>
</reference>
<proteinExistence type="inferred from homology"/>
<dbReference type="InterPro" id="IPR023584">
    <property type="entry name" value="Ribosome_recyc_fac_dom"/>
</dbReference>
<dbReference type="Gene3D" id="1.10.132.20">
    <property type="entry name" value="Ribosome-recycling factor"/>
    <property type="match status" value="1"/>
</dbReference>